<dbReference type="GO" id="GO:0003700">
    <property type="term" value="F:DNA-binding transcription factor activity"/>
    <property type="evidence" value="ECO:0007669"/>
    <property type="project" value="InterPro"/>
</dbReference>
<dbReference type="SUPFAM" id="SSF54171">
    <property type="entry name" value="DNA-binding domain"/>
    <property type="match status" value="1"/>
</dbReference>
<evidence type="ECO:0000259" key="7">
    <source>
        <dbReference type="PROSITE" id="PS51032"/>
    </source>
</evidence>
<feature type="compositionally biased region" description="Low complexity" evidence="6">
    <location>
        <begin position="167"/>
        <end position="178"/>
    </location>
</feature>
<dbReference type="InterPro" id="IPR001471">
    <property type="entry name" value="AP2/ERF_dom"/>
</dbReference>
<accession>A0AAD3CJM5</accession>
<dbReference type="PANTHER" id="PTHR47490:SF2">
    <property type="entry name" value="PROTEIN BLISTER"/>
    <property type="match status" value="1"/>
</dbReference>
<dbReference type="GO" id="GO:0003677">
    <property type="term" value="F:DNA binding"/>
    <property type="evidence" value="ECO:0007669"/>
    <property type="project" value="UniProtKB-KW"/>
</dbReference>
<feature type="compositionally biased region" description="Low complexity" evidence="6">
    <location>
        <begin position="597"/>
        <end position="607"/>
    </location>
</feature>
<gene>
    <name evidence="8" type="ORF">CTEN210_03373</name>
</gene>
<evidence type="ECO:0000313" key="8">
    <source>
        <dbReference type="EMBL" id="GFH46899.1"/>
    </source>
</evidence>
<dbReference type="InterPro" id="IPR036955">
    <property type="entry name" value="AP2/ERF_dom_sf"/>
</dbReference>
<feature type="compositionally biased region" description="Polar residues" evidence="6">
    <location>
        <begin position="28"/>
        <end position="46"/>
    </location>
</feature>
<feature type="domain" description="AP2/ERF" evidence="7">
    <location>
        <begin position="619"/>
        <end position="682"/>
    </location>
</feature>
<dbReference type="Proteomes" id="UP001054902">
    <property type="component" value="Unassembled WGS sequence"/>
</dbReference>
<feature type="compositionally biased region" description="Polar residues" evidence="6">
    <location>
        <begin position="120"/>
        <end position="147"/>
    </location>
</feature>
<dbReference type="PROSITE" id="PS51032">
    <property type="entry name" value="AP2_ERF"/>
    <property type="match status" value="1"/>
</dbReference>
<dbReference type="EMBL" id="BLLK01000022">
    <property type="protein sequence ID" value="GFH46899.1"/>
    <property type="molecule type" value="Genomic_DNA"/>
</dbReference>
<feature type="compositionally biased region" description="Polar residues" evidence="6">
    <location>
        <begin position="77"/>
        <end position="96"/>
    </location>
</feature>
<dbReference type="GO" id="GO:0005634">
    <property type="term" value="C:nucleus"/>
    <property type="evidence" value="ECO:0007669"/>
    <property type="project" value="UniProtKB-SubCell"/>
</dbReference>
<dbReference type="GO" id="GO:0040008">
    <property type="term" value="P:regulation of growth"/>
    <property type="evidence" value="ECO:0007669"/>
    <property type="project" value="InterPro"/>
</dbReference>
<keyword evidence="3" id="KW-0238">DNA-binding</keyword>
<feature type="compositionally biased region" description="Basic residues" evidence="6">
    <location>
        <begin position="570"/>
        <end position="587"/>
    </location>
</feature>
<feature type="compositionally biased region" description="Polar residues" evidence="6">
    <location>
        <begin position="509"/>
        <end position="536"/>
    </location>
</feature>
<name>A0AAD3CJM5_9STRA</name>
<keyword evidence="5" id="KW-0539">Nucleus</keyword>
<dbReference type="AlphaFoldDB" id="A0AAD3CJM5"/>
<dbReference type="PANTHER" id="PTHR47490">
    <property type="entry name" value="PROTEIN BLISTER"/>
    <property type="match status" value="1"/>
</dbReference>
<keyword evidence="2" id="KW-0805">Transcription regulation</keyword>
<evidence type="ECO:0000256" key="1">
    <source>
        <dbReference type="ARBA" id="ARBA00004123"/>
    </source>
</evidence>
<sequence length="697" mass="73072">MALEATKAMISKVIARTQGLQGVGTVKPDNSVTDTQKSVPHTSLVDSSKFGPSTSSPMATAPLATTPELATTKPKGTFTTPDSMQRSVPVSSTQPMAATAGEAMPANSVTPSSVAKVESGNHSLYPSSSAEMETQNNTARAISSTKTEPLEANTRPSGRVPSAVNAKKASTSKGSSSSSKDEVPKAYGGLHQQQSKSKKQKTKRTTTPVPPMGNISKNKQSMRTPIRSPNPSGYDFPTFASPSIFLSPYVPSPPDAVDKKVNGDSLHSGKAAPSSGIMSNNFATDFGKSDMADDALNNVLPWLSPNAYQLFSPEGGLTASITPNKPGNGNFSLPLDNSRKSANPTAAVASAKSGGMMICVSPLARKNGTFSNKLKQPDTPINFQEVFASPLSGRGYYNASNEIPSISECSVQELGKHLTERSSKEDEDLNVLLELAKTTPRPDTLSSMQEGTKVFRGAGGALTYPAGQPIGPPSFLHLPVIAKHPSTTMTINGQKQISVSPKKRKTPGATFSASDTTSSLYTGINGVTSSSISTKSALPETVGSKKKSKSSKNGSSSKRPLTTTNSSNNKRTKKAPTKGRGPGKRNKANGTDKKKSAAATSAVPAGKSNDKAASLASAILRGVTMRPSGKWQAQLYFAGKSRYIGVFDSREKAALAYEIAREHLQNKNSSTSKDTDAHVNAARKAAFAGVNEQDPRA</sequence>
<comment type="subcellular location">
    <subcellularLocation>
        <location evidence="1">Nucleus</location>
    </subcellularLocation>
</comment>
<dbReference type="Gene3D" id="3.30.730.10">
    <property type="entry name" value="AP2/ERF domain"/>
    <property type="match status" value="1"/>
</dbReference>
<feature type="compositionally biased region" description="Polar residues" evidence="6">
    <location>
        <begin position="215"/>
        <end position="231"/>
    </location>
</feature>
<organism evidence="8 9">
    <name type="scientific">Chaetoceros tenuissimus</name>
    <dbReference type="NCBI Taxonomy" id="426638"/>
    <lineage>
        <taxon>Eukaryota</taxon>
        <taxon>Sar</taxon>
        <taxon>Stramenopiles</taxon>
        <taxon>Ochrophyta</taxon>
        <taxon>Bacillariophyta</taxon>
        <taxon>Coscinodiscophyceae</taxon>
        <taxon>Chaetocerotophycidae</taxon>
        <taxon>Chaetocerotales</taxon>
        <taxon>Chaetocerotaceae</taxon>
        <taxon>Chaetoceros</taxon>
    </lineage>
</organism>
<dbReference type="SMART" id="SM00380">
    <property type="entry name" value="AP2"/>
    <property type="match status" value="1"/>
</dbReference>
<evidence type="ECO:0000256" key="2">
    <source>
        <dbReference type="ARBA" id="ARBA00023015"/>
    </source>
</evidence>
<keyword evidence="4" id="KW-0804">Transcription</keyword>
<proteinExistence type="predicted"/>
<dbReference type="InterPro" id="IPR044194">
    <property type="entry name" value="BLISTER"/>
</dbReference>
<evidence type="ECO:0000256" key="5">
    <source>
        <dbReference type="ARBA" id="ARBA00023242"/>
    </source>
</evidence>
<feature type="compositionally biased region" description="Low complexity" evidence="6">
    <location>
        <begin position="52"/>
        <end position="72"/>
    </location>
</feature>
<reference evidence="8 9" key="1">
    <citation type="journal article" date="2021" name="Sci. Rep.">
        <title>The genome of the diatom Chaetoceros tenuissimus carries an ancient integrated fragment of an extant virus.</title>
        <authorList>
            <person name="Hongo Y."/>
            <person name="Kimura K."/>
            <person name="Takaki Y."/>
            <person name="Yoshida Y."/>
            <person name="Baba S."/>
            <person name="Kobayashi G."/>
            <person name="Nagasaki K."/>
            <person name="Hano T."/>
            <person name="Tomaru Y."/>
        </authorList>
    </citation>
    <scope>NUCLEOTIDE SEQUENCE [LARGE SCALE GENOMIC DNA]</scope>
    <source>
        <strain evidence="8 9">NIES-3715</strain>
    </source>
</reference>
<keyword evidence="9" id="KW-1185">Reference proteome</keyword>
<protein>
    <recommendedName>
        <fullName evidence="7">AP2/ERF domain-containing protein</fullName>
    </recommendedName>
</protein>
<dbReference type="InterPro" id="IPR016177">
    <property type="entry name" value="DNA-bd_dom_sf"/>
</dbReference>
<evidence type="ECO:0000256" key="4">
    <source>
        <dbReference type="ARBA" id="ARBA00023163"/>
    </source>
</evidence>
<feature type="region of interest" description="Disordered" evidence="6">
    <location>
        <begin position="23"/>
        <end position="232"/>
    </location>
</feature>
<feature type="region of interest" description="Disordered" evidence="6">
    <location>
        <begin position="493"/>
        <end position="611"/>
    </location>
</feature>
<comment type="caution">
    <text evidence="8">The sequence shown here is derived from an EMBL/GenBank/DDBJ whole genome shotgun (WGS) entry which is preliminary data.</text>
</comment>
<evidence type="ECO:0000256" key="3">
    <source>
        <dbReference type="ARBA" id="ARBA00023125"/>
    </source>
</evidence>
<evidence type="ECO:0000313" key="9">
    <source>
        <dbReference type="Proteomes" id="UP001054902"/>
    </source>
</evidence>
<evidence type="ECO:0000256" key="6">
    <source>
        <dbReference type="SAM" id="MobiDB-lite"/>
    </source>
</evidence>
<feature type="compositionally biased region" description="Low complexity" evidence="6">
    <location>
        <begin position="551"/>
        <end position="569"/>
    </location>
</feature>